<evidence type="ECO:0000313" key="1">
    <source>
        <dbReference type="EMBL" id="QSX33432.1"/>
    </source>
</evidence>
<accession>A0ABX7QPN4</accession>
<evidence type="ECO:0000313" key="2">
    <source>
        <dbReference type="Proteomes" id="UP000662770"/>
    </source>
</evidence>
<dbReference type="RefSeq" id="WP_207354665.1">
    <property type="nucleotide sequence ID" value="NZ_CP071503.1"/>
</dbReference>
<name>A0ABX7QPN4_9GAMM</name>
<dbReference type="Proteomes" id="UP000662770">
    <property type="component" value="Chromosome"/>
</dbReference>
<protein>
    <submittedName>
        <fullName evidence="1">DUF1439 domain-containing protein</fullName>
    </submittedName>
</protein>
<dbReference type="InterPro" id="IPR010835">
    <property type="entry name" value="DUF1439"/>
</dbReference>
<organism evidence="1 2">
    <name type="scientific">Shewanella avicenniae</name>
    <dbReference type="NCBI Taxonomy" id="2814294"/>
    <lineage>
        <taxon>Bacteria</taxon>
        <taxon>Pseudomonadati</taxon>
        <taxon>Pseudomonadota</taxon>
        <taxon>Gammaproteobacteria</taxon>
        <taxon>Alteromonadales</taxon>
        <taxon>Shewanellaceae</taxon>
        <taxon>Shewanella</taxon>
    </lineage>
</organism>
<reference evidence="1 2" key="1">
    <citation type="submission" date="2021-03" db="EMBL/GenBank/DDBJ databases">
        <title>Novel species identification of genus Shewanella.</title>
        <authorList>
            <person name="Liu G."/>
            <person name="Zhang Q."/>
        </authorList>
    </citation>
    <scope>NUCLEOTIDE SEQUENCE [LARGE SCALE GENOMIC DNA]</scope>
    <source>
        <strain evidence="1 2">FJAT-51800</strain>
    </source>
</reference>
<gene>
    <name evidence="1" type="ORF">JYB87_17205</name>
</gene>
<keyword evidence="2" id="KW-1185">Reference proteome</keyword>
<dbReference type="Pfam" id="PF07273">
    <property type="entry name" value="DUF1439"/>
    <property type="match status" value="1"/>
</dbReference>
<dbReference type="EMBL" id="CP071503">
    <property type="protein sequence ID" value="QSX33432.1"/>
    <property type="molecule type" value="Genomic_DNA"/>
</dbReference>
<proteinExistence type="predicted"/>
<sequence length="178" mass="20242">MIKRLFLLPLLLWLDGCASQYSISEQQVQQYLNDKVVKQIKLDSEGMKLQSGITRLDVKLGEQAERISVTAFGELKLETPLFPLYASMQTRFSATPRYQASNHSLYLDDMQIEDVLLTPEKLQLLIGPVARQMANQAKDLLQDQPIYVLDTDKPKEAKIAEMTQSIKVEPGKLTLLFK</sequence>
<dbReference type="Gene3D" id="3.15.10.40">
    <property type="entry name" value="Uncharacterised protein PF07273, DUF1439"/>
    <property type="match status" value="1"/>
</dbReference>